<proteinExistence type="predicted"/>
<keyword evidence="1" id="KW-0812">Transmembrane</keyword>
<keyword evidence="1" id="KW-0472">Membrane</keyword>
<accession>A0A0B2QSD2</accession>
<keyword evidence="1" id="KW-1133">Transmembrane helix</keyword>
<reference evidence="2" key="1">
    <citation type="submission" date="2014-07" db="EMBL/GenBank/DDBJ databases">
        <title>Identification of a novel salt tolerance gene in wild soybean by whole-genome sequencing.</title>
        <authorList>
            <person name="Lam H.-M."/>
            <person name="Qi X."/>
            <person name="Li M.-W."/>
            <person name="Liu X."/>
            <person name="Xie M."/>
            <person name="Ni M."/>
            <person name="Xu X."/>
        </authorList>
    </citation>
    <scope>NUCLEOTIDE SEQUENCE [LARGE SCALE GENOMIC DNA]</scope>
    <source>
        <tissue evidence="2">Root</tissue>
    </source>
</reference>
<evidence type="ECO:0000313" key="2">
    <source>
        <dbReference type="EMBL" id="KHN23024.1"/>
    </source>
</evidence>
<name>A0A0B2QSD2_GLYSO</name>
<sequence length="59" mass="6697">MDKSLKLGVCFSVRLKKIQMQRSIYIYLAGVAMIAQTVLAFRIIFTHVNTARSYSSVLD</sequence>
<evidence type="ECO:0000256" key="1">
    <source>
        <dbReference type="SAM" id="Phobius"/>
    </source>
</evidence>
<dbReference type="EMBL" id="KN656710">
    <property type="protein sequence ID" value="KHN23024.1"/>
    <property type="molecule type" value="Genomic_DNA"/>
</dbReference>
<dbReference type="AlphaFoldDB" id="A0A0B2QSD2"/>
<dbReference type="Proteomes" id="UP000053555">
    <property type="component" value="Unassembled WGS sequence"/>
</dbReference>
<gene>
    <name evidence="2" type="ORF">glysoja_030694</name>
</gene>
<organism evidence="2">
    <name type="scientific">Glycine soja</name>
    <name type="common">Wild soybean</name>
    <dbReference type="NCBI Taxonomy" id="3848"/>
    <lineage>
        <taxon>Eukaryota</taxon>
        <taxon>Viridiplantae</taxon>
        <taxon>Streptophyta</taxon>
        <taxon>Embryophyta</taxon>
        <taxon>Tracheophyta</taxon>
        <taxon>Spermatophyta</taxon>
        <taxon>Magnoliopsida</taxon>
        <taxon>eudicotyledons</taxon>
        <taxon>Gunneridae</taxon>
        <taxon>Pentapetalae</taxon>
        <taxon>rosids</taxon>
        <taxon>fabids</taxon>
        <taxon>Fabales</taxon>
        <taxon>Fabaceae</taxon>
        <taxon>Papilionoideae</taxon>
        <taxon>50 kb inversion clade</taxon>
        <taxon>NPAAA clade</taxon>
        <taxon>indigoferoid/millettioid clade</taxon>
        <taxon>Phaseoleae</taxon>
        <taxon>Glycine</taxon>
        <taxon>Glycine subgen. Soja</taxon>
    </lineage>
</organism>
<feature type="transmembrane region" description="Helical" evidence="1">
    <location>
        <begin position="24"/>
        <end position="45"/>
    </location>
</feature>
<protein>
    <submittedName>
        <fullName evidence="2">Uncharacterized protein</fullName>
    </submittedName>
</protein>